<dbReference type="Pfam" id="PF01425">
    <property type="entry name" value="Amidase"/>
    <property type="match status" value="1"/>
</dbReference>
<dbReference type="PANTHER" id="PTHR11895:SF151">
    <property type="entry name" value="GLUTAMYL-TRNA(GLN) AMIDOTRANSFERASE SUBUNIT A"/>
    <property type="match status" value="1"/>
</dbReference>
<keyword evidence="3" id="KW-0808">Transferase</keyword>
<keyword evidence="4" id="KW-1185">Reference proteome</keyword>
<gene>
    <name evidence="3" type="ORF">SAMN06265368_1942</name>
</gene>
<dbReference type="InterPro" id="IPR023631">
    <property type="entry name" value="Amidase_dom"/>
</dbReference>
<sequence>MTSTDKSLLGNTPVAGRIAPQSLLKIVQKIDQGSLTTKKALDLCIERISEFDHDIHAFTQVTPDKILQTLAGKGPLKGVGLAIKDVFDTADLATEYNSPIYANHQPAADAALVALARKAGCTPVGKTVTTEFAFFHPGETRNPYNLDHTPGGSSSGSAAAVATGMVPLALGTQTGGSVIRPAAFCGVAGFKPSSGLLPTVGMKTFSWSLDTAGFFAKGVEDIAFATSVLTGRHMKLEDKTPNMPVIGIARTHCWSEATEEYQQQFDSLLSSLSKFGFKLVDLPITDEYIAAFHAHQSIQDFEAKQALAWEYQTHPDKLSDLLRETLDFAQTIQPSDYDDARMIAEVGSQQMDEVFCEIDALISLSAPGSAPKGLTSTGSSIFNRTWTLFGLPCVNVPGLMSDNGLPFGIQIIGPYMQDHNCLIIAHLIEQSIQRHLDMTG</sequence>
<dbReference type="EMBL" id="OBEL01000001">
    <property type="protein sequence ID" value="SNZ09124.1"/>
    <property type="molecule type" value="Genomic_DNA"/>
</dbReference>
<organism evidence="3 4">
    <name type="scientific">Cohaesibacter gelatinilyticus</name>
    <dbReference type="NCBI Taxonomy" id="372072"/>
    <lineage>
        <taxon>Bacteria</taxon>
        <taxon>Pseudomonadati</taxon>
        <taxon>Pseudomonadota</taxon>
        <taxon>Alphaproteobacteria</taxon>
        <taxon>Hyphomicrobiales</taxon>
        <taxon>Cohaesibacteraceae</taxon>
    </lineage>
</organism>
<dbReference type="OrthoDB" id="9777859at2"/>
<dbReference type="AlphaFoldDB" id="A0A285NI04"/>
<name>A0A285NI04_9HYPH</name>
<dbReference type="SUPFAM" id="SSF75304">
    <property type="entry name" value="Amidase signature (AS) enzymes"/>
    <property type="match status" value="1"/>
</dbReference>
<dbReference type="RefSeq" id="WP_097153043.1">
    <property type="nucleotide sequence ID" value="NZ_OBEL01000001.1"/>
</dbReference>
<evidence type="ECO:0000313" key="3">
    <source>
        <dbReference type="EMBL" id="SNZ09124.1"/>
    </source>
</evidence>
<dbReference type="PANTHER" id="PTHR11895">
    <property type="entry name" value="TRANSAMIDASE"/>
    <property type="match status" value="1"/>
</dbReference>
<dbReference type="Proteomes" id="UP000219439">
    <property type="component" value="Unassembled WGS sequence"/>
</dbReference>
<accession>A0A285NI04</accession>
<reference evidence="3 4" key="1">
    <citation type="submission" date="2017-09" db="EMBL/GenBank/DDBJ databases">
        <authorList>
            <person name="Ehlers B."/>
            <person name="Leendertz F.H."/>
        </authorList>
    </citation>
    <scope>NUCLEOTIDE SEQUENCE [LARGE SCALE GENOMIC DNA]</scope>
    <source>
        <strain evidence="3 4">DSM 18289</strain>
    </source>
</reference>
<evidence type="ECO:0000259" key="2">
    <source>
        <dbReference type="Pfam" id="PF01425"/>
    </source>
</evidence>
<dbReference type="Gene3D" id="3.90.1300.10">
    <property type="entry name" value="Amidase signature (AS) domain"/>
    <property type="match status" value="1"/>
</dbReference>
<dbReference type="GO" id="GO:0016740">
    <property type="term" value="F:transferase activity"/>
    <property type="evidence" value="ECO:0007669"/>
    <property type="project" value="UniProtKB-KW"/>
</dbReference>
<evidence type="ECO:0000313" key="4">
    <source>
        <dbReference type="Proteomes" id="UP000219439"/>
    </source>
</evidence>
<comment type="similarity">
    <text evidence="1">Belongs to the amidase family.</text>
</comment>
<dbReference type="InterPro" id="IPR036928">
    <property type="entry name" value="AS_sf"/>
</dbReference>
<dbReference type="InterPro" id="IPR000120">
    <property type="entry name" value="Amidase"/>
</dbReference>
<protein>
    <submittedName>
        <fullName evidence="3">Asp-tRNAAsn/Glu-tRNAGln amidotransferase A subunit</fullName>
    </submittedName>
</protein>
<proteinExistence type="inferred from homology"/>
<feature type="domain" description="Amidase" evidence="2">
    <location>
        <begin position="41"/>
        <end position="422"/>
    </location>
</feature>
<evidence type="ECO:0000256" key="1">
    <source>
        <dbReference type="ARBA" id="ARBA00009199"/>
    </source>
</evidence>